<dbReference type="Gene3D" id="2.70.98.10">
    <property type="match status" value="1"/>
</dbReference>
<feature type="signal peptide" evidence="2">
    <location>
        <begin position="1"/>
        <end position="22"/>
    </location>
</feature>
<dbReference type="CDD" id="cd10317">
    <property type="entry name" value="RGL4_C"/>
    <property type="match status" value="1"/>
</dbReference>
<reference evidence="5 6" key="1">
    <citation type="submission" date="2021-09" db="EMBL/GenBank/DDBJ databases">
        <title>Genomic insights and catalytic innovation underlie evolution of tropane alkaloids biosynthesis.</title>
        <authorList>
            <person name="Wang Y.-J."/>
            <person name="Tian T."/>
            <person name="Huang J.-P."/>
            <person name="Huang S.-X."/>
        </authorList>
    </citation>
    <scope>NUCLEOTIDE SEQUENCE [LARGE SCALE GENOMIC DNA]</scope>
    <source>
        <strain evidence="5">KIB-2018</strain>
        <tissue evidence="5">Leaf</tissue>
    </source>
</reference>
<organism evidence="5 6">
    <name type="scientific">Erythroxylum novogranatense</name>
    <dbReference type="NCBI Taxonomy" id="1862640"/>
    <lineage>
        <taxon>Eukaryota</taxon>
        <taxon>Viridiplantae</taxon>
        <taxon>Streptophyta</taxon>
        <taxon>Embryophyta</taxon>
        <taxon>Tracheophyta</taxon>
        <taxon>Spermatophyta</taxon>
        <taxon>Magnoliopsida</taxon>
        <taxon>eudicotyledons</taxon>
        <taxon>Gunneridae</taxon>
        <taxon>Pentapetalae</taxon>
        <taxon>rosids</taxon>
        <taxon>fabids</taxon>
        <taxon>Malpighiales</taxon>
        <taxon>Erythroxylaceae</taxon>
        <taxon>Erythroxylum</taxon>
    </lineage>
</organism>
<protein>
    <recommendedName>
        <fullName evidence="7">Rhamnogalacturonan endolyase</fullName>
    </recommendedName>
</protein>
<dbReference type="InterPro" id="IPR014718">
    <property type="entry name" value="GH-type_carb-bd"/>
</dbReference>
<name>A0AAV8S6W0_9ROSI</name>
<feature type="domain" description="Rhamnogalacturonan lyase" evidence="4">
    <location>
        <begin position="380"/>
        <end position="458"/>
    </location>
</feature>
<keyword evidence="1 2" id="KW-0732">Signal</keyword>
<feature type="chain" id="PRO_5043361730" description="Rhamnogalacturonan endolyase" evidence="2">
    <location>
        <begin position="23"/>
        <end position="620"/>
    </location>
</feature>
<dbReference type="Pfam" id="PF06045">
    <property type="entry name" value="Rhamnogal_lyase"/>
    <property type="match status" value="1"/>
</dbReference>
<dbReference type="InterPro" id="IPR029411">
    <property type="entry name" value="RG-lyase_III"/>
</dbReference>
<dbReference type="InterPro" id="IPR008979">
    <property type="entry name" value="Galactose-bd-like_sf"/>
</dbReference>
<evidence type="ECO:0000256" key="1">
    <source>
        <dbReference type="ARBA" id="ARBA00022729"/>
    </source>
</evidence>
<evidence type="ECO:0000259" key="3">
    <source>
        <dbReference type="Pfam" id="PF14683"/>
    </source>
</evidence>
<accession>A0AAV8S6W0</accession>
<evidence type="ECO:0000259" key="4">
    <source>
        <dbReference type="Pfam" id="PF14686"/>
    </source>
</evidence>
<dbReference type="InterPro" id="IPR010325">
    <property type="entry name" value="Rhamnogal_lyase"/>
</dbReference>
<keyword evidence="6" id="KW-1185">Reference proteome</keyword>
<dbReference type="SUPFAM" id="SSF49785">
    <property type="entry name" value="Galactose-binding domain-like"/>
    <property type="match status" value="1"/>
</dbReference>
<dbReference type="PANTHER" id="PTHR32018">
    <property type="entry name" value="RHAMNOGALACTURONATE LYASE FAMILY PROTEIN"/>
    <property type="match status" value="1"/>
</dbReference>
<dbReference type="GO" id="GO:0030246">
    <property type="term" value="F:carbohydrate binding"/>
    <property type="evidence" value="ECO:0007669"/>
    <property type="project" value="InterPro"/>
</dbReference>
<sequence length="620" mass="69727">MGSDKILSPLLYLSLFSEFIAAYYGNRKISGHSQGMNLPGQPVQLQILLDHVNMVIFAGGLDNGILQVSISKPQEAYWDIVWTGNGTTGIKGDLDRLHGTTFEVIVQTPEQIEISFIRKWNASLEGKVVPLNIDKRYVMLRGSSGFYTYSIYEHLQCWPEFDLIIPGSPSNLERTYLLANRFNYMAISDKRQRSMPLPDDRIPPRGQPLAYPEAVLLVHPIEPEYKGEVDDKYAYSCESRNLNVHGWISTDQSVGFWQITPSNEFRSGGPLKQFLGSHVGPTCLTVLHSTHYTGAVMIIKIGANEPWKKVYGPIFTYLNSAPNGSCTVSLWEDAKLQTQNEVTNWPYAFPASEDFPKSHQRGCVKGRLLVRDGITNFLASGAYVGLAIPGDVGSWQIESKIIMLLLGYQFWTQADTDGSFLIEDARPGAYNLYGWVPGFIGEYKLDTPINILAGSDINVGDLVYSPPRNGPTIWEIGIADRTAAEFYIPDPNPNYINKLYLDFDKFRQYGLWERYTELYPNQDLVFVVGTGDYSKDWFFAQVRVNNPNGTLPLFTTGMIGKDNTIARHGIHGVYRLFTVNVPGAQLLLGNNTFFLTLKANTSSFQGLMYDYIRFDCPDIY</sequence>
<evidence type="ECO:0008006" key="7">
    <source>
        <dbReference type="Google" id="ProtNLM"/>
    </source>
</evidence>
<dbReference type="CDD" id="cd10320">
    <property type="entry name" value="RGL4_N"/>
    <property type="match status" value="1"/>
</dbReference>
<evidence type="ECO:0000256" key="2">
    <source>
        <dbReference type="SAM" id="SignalP"/>
    </source>
</evidence>
<evidence type="ECO:0000313" key="5">
    <source>
        <dbReference type="EMBL" id="KAJ8747927.1"/>
    </source>
</evidence>
<dbReference type="EMBL" id="JAIWQS010000053">
    <property type="protein sequence ID" value="KAJ8747927.1"/>
    <property type="molecule type" value="Genomic_DNA"/>
</dbReference>
<proteinExistence type="predicted"/>
<gene>
    <name evidence="5" type="ORF">K2173_013016</name>
</gene>
<dbReference type="CDD" id="cd10316">
    <property type="entry name" value="RGL4_M"/>
    <property type="match status" value="1"/>
</dbReference>
<comment type="caution">
    <text evidence="5">The sequence shown here is derived from an EMBL/GenBank/DDBJ whole genome shotgun (WGS) entry which is preliminary data.</text>
</comment>
<dbReference type="SUPFAM" id="SSF49452">
    <property type="entry name" value="Starch-binding domain-like"/>
    <property type="match status" value="1"/>
</dbReference>
<dbReference type="InterPro" id="IPR051850">
    <property type="entry name" value="Polysacch_Lyase_4"/>
</dbReference>
<feature type="domain" description="Rhamnogalacturonan lyase" evidence="3">
    <location>
        <begin position="541"/>
        <end position="614"/>
    </location>
</feature>
<dbReference type="InterPro" id="IPR013784">
    <property type="entry name" value="Carb-bd-like_fold"/>
</dbReference>
<dbReference type="Pfam" id="PF14686">
    <property type="entry name" value="fn3_3"/>
    <property type="match status" value="1"/>
</dbReference>
<evidence type="ECO:0000313" key="6">
    <source>
        <dbReference type="Proteomes" id="UP001159364"/>
    </source>
</evidence>
<dbReference type="PANTHER" id="PTHR32018:SF40">
    <property type="entry name" value="RHAMNOGALACTURONAN ENDOLYASE"/>
    <property type="match status" value="1"/>
</dbReference>
<dbReference type="InterPro" id="IPR029413">
    <property type="entry name" value="RG-lyase_II"/>
</dbReference>
<dbReference type="AlphaFoldDB" id="A0AAV8S6W0"/>
<dbReference type="Proteomes" id="UP001159364">
    <property type="component" value="Unassembled WGS sequence"/>
</dbReference>
<dbReference type="Pfam" id="PF14683">
    <property type="entry name" value="CBM-like"/>
    <property type="match status" value="1"/>
</dbReference>